<dbReference type="InterPro" id="IPR044992">
    <property type="entry name" value="ChyE-like"/>
</dbReference>
<reference evidence="2 5" key="1">
    <citation type="submission" date="2021-01" db="EMBL/GenBank/DDBJ databases">
        <title>Sequencing the genomes of 1000 actinobacteria strains.</title>
        <authorList>
            <person name="Klenk H.-P."/>
        </authorList>
    </citation>
    <scope>NUCLEOTIDE SEQUENCE [LARGE SCALE GENOMIC DNA]</scope>
    <source>
        <strain evidence="2 5">DSM 44581</strain>
    </source>
</reference>
<protein>
    <submittedName>
        <fullName evidence="2">GMP synthase-like glutamine amidotransferase</fullName>
    </submittedName>
    <submittedName>
        <fullName evidence="3">Type 1 glutamine amidotransferase</fullName>
    </submittedName>
</protein>
<dbReference type="PROSITE" id="PS51273">
    <property type="entry name" value="GATASE_TYPE_1"/>
    <property type="match status" value="1"/>
</dbReference>
<name>A0A8T8I3P3_9PSEU</name>
<dbReference type="AlphaFoldDB" id="A0A8T8I3P3"/>
<evidence type="ECO:0000259" key="1">
    <source>
        <dbReference type="Pfam" id="PF00117"/>
    </source>
</evidence>
<keyword evidence="3" id="KW-0315">Glutamine amidotransferase</keyword>
<dbReference type="FunFam" id="3.40.50.880:FF:000033">
    <property type="entry name" value="Glutamine amidotransferase class-I"/>
    <property type="match status" value="1"/>
</dbReference>
<evidence type="ECO:0000313" key="3">
    <source>
        <dbReference type="EMBL" id="QTR05020.1"/>
    </source>
</evidence>
<evidence type="ECO:0000313" key="2">
    <source>
        <dbReference type="EMBL" id="MBM7811070.1"/>
    </source>
</evidence>
<dbReference type="RefSeq" id="WP_204841956.1">
    <property type="nucleotide sequence ID" value="NZ_JAFBCL010000001.1"/>
</dbReference>
<evidence type="ECO:0000313" key="5">
    <source>
        <dbReference type="Proteomes" id="UP001195724"/>
    </source>
</evidence>
<sequence>METPDPAHADRLGSPDRAAGPTQLPPHVLLLQHAHWEVPAIYGDLLREAGWRLTTCRPYLGDAFPAWDDFDGILAMGGPMSANDVDELPWLGPERRLIAEAAAAGKPFFGVCLGSQLLAAALGAKVYPGPLREYGVHEVRTAPAAQDDPLFGGLPQSLRVFQWHGETFDLPAGAELLVEGDPVRNQAFRFGRAYGLQFHAEVSPALLTEWLAVDSCARELVDEVGADAPAELAAELATEDERMQDLAGRVFGSWMRLVETTRQG</sequence>
<dbReference type="EMBL" id="JAFBCL010000001">
    <property type="protein sequence ID" value="MBM7811070.1"/>
    <property type="molecule type" value="Genomic_DNA"/>
</dbReference>
<organism evidence="3 4">
    <name type="scientific">Saccharothrix algeriensis</name>
    <dbReference type="NCBI Taxonomy" id="173560"/>
    <lineage>
        <taxon>Bacteria</taxon>
        <taxon>Bacillati</taxon>
        <taxon>Actinomycetota</taxon>
        <taxon>Actinomycetes</taxon>
        <taxon>Pseudonocardiales</taxon>
        <taxon>Pseudonocardiaceae</taxon>
        <taxon>Saccharothrix</taxon>
    </lineage>
</organism>
<evidence type="ECO:0000313" key="4">
    <source>
        <dbReference type="Proteomes" id="UP000671828"/>
    </source>
</evidence>
<dbReference type="Proteomes" id="UP001195724">
    <property type="component" value="Unassembled WGS sequence"/>
</dbReference>
<dbReference type="CDD" id="cd01741">
    <property type="entry name" value="GATase1_1"/>
    <property type="match status" value="1"/>
</dbReference>
<dbReference type="InterPro" id="IPR029062">
    <property type="entry name" value="Class_I_gatase-like"/>
</dbReference>
<dbReference type="PANTHER" id="PTHR42695:SF5">
    <property type="entry name" value="GLUTAMINE AMIDOTRANSFERASE YLR126C-RELATED"/>
    <property type="match status" value="1"/>
</dbReference>
<dbReference type="Proteomes" id="UP000671828">
    <property type="component" value="Chromosome"/>
</dbReference>
<dbReference type="EMBL" id="CP072788">
    <property type="protein sequence ID" value="QTR05020.1"/>
    <property type="molecule type" value="Genomic_DNA"/>
</dbReference>
<dbReference type="InterPro" id="IPR017926">
    <property type="entry name" value="GATASE"/>
</dbReference>
<feature type="domain" description="Glutamine amidotransferase" evidence="1">
    <location>
        <begin position="68"/>
        <end position="205"/>
    </location>
</feature>
<dbReference type="GO" id="GO:0005829">
    <property type="term" value="C:cytosol"/>
    <property type="evidence" value="ECO:0007669"/>
    <property type="project" value="TreeGrafter"/>
</dbReference>
<reference evidence="3" key="2">
    <citation type="submission" date="2021-04" db="EMBL/GenBank/DDBJ databases">
        <title>Saccharothrix algeriensis WGS.</title>
        <authorList>
            <person name="Stuskova K."/>
            <person name="Hakalova E."/>
            <person name="Tebbal A.B."/>
            <person name="Eichmeier A."/>
        </authorList>
    </citation>
    <scope>NUCLEOTIDE SEQUENCE</scope>
    <source>
        <strain evidence="3">NRRL B-24137</strain>
    </source>
</reference>
<dbReference type="Pfam" id="PF00117">
    <property type="entry name" value="GATase"/>
    <property type="match status" value="1"/>
</dbReference>
<dbReference type="SUPFAM" id="SSF52317">
    <property type="entry name" value="Class I glutamine amidotransferase-like"/>
    <property type="match status" value="1"/>
</dbReference>
<accession>A0A8T8I3P3</accession>
<keyword evidence="5" id="KW-1185">Reference proteome</keyword>
<dbReference type="Gene3D" id="3.40.50.880">
    <property type="match status" value="1"/>
</dbReference>
<dbReference type="PANTHER" id="PTHR42695">
    <property type="entry name" value="GLUTAMINE AMIDOTRANSFERASE YLR126C-RELATED"/>
    <property type="match status" value="1"/>
</dbReference>
<gene>
    <name evidence="3" type="ORF">J7S33_09970</name>
    <name evidence="2" type="ORF">JOE68_001935</name>
</gene>
<proteinExistence type="predicted"/>